<accession>A0AC61QHX0</accession>
<dbReference type="Proteomes" id="UP000294588">
    <property type="component" value="Unassembled WGS sequence"/>
</dbReference>
<proteinExistence type="predicted"/>
<protein>
    <submittedName>
        <fullName evidence="1">Ribosome recycling factor</fullName>
    </submittedName>
</protein>
<keyword evidence="2" id="KW-1185">Reference proteome</keyword>
<dbReference type="EMBL" id="SMOG01000026">
    <property type="protein sequence ID" value="TDF72554.1"/>
    <property type="molecule type" value="Genomic_DNA"/>
</dbReference>
<name>A0AC61QHX0_9BACT</name>
<reference evidence="1" key="1">
    <citation type="submission" date="2019-03" db="EMBL/GenBank/DDBJ databases">
        <title>Candidatus Syntrophosphaera thermopropionivorans: a novel player in syntrophic propionate oxidation during anaerobic digestion.</title>
        <authorList>
            <person name="Dyksma S."/>
        </authorList>
    </citation>
    <scope>NUCLEOTIDE SEQUENCE</scope>
    <source>
        <strain evidence="1">W5</strain>
    </source>
</reference>
<sequence length="184" mass="21293">MDEILDECKEKMKKTFDAMLHQFSKIRTGRASASVLDDIRINYYGQSTPIKQLCNISIPEPRMIIVQPWDKTTLADIEKAILAANLGVTPENDGNVIRLPFQPLTEEKRKEIAKNLKKIAEDTRVAIRNIRREANEQVKKLEKDGEISEDEQKKMLKDIQDITDEWIKKIDEAEKSKEKEILEV</sequence>
<evidence type="ECO:0000313" key="2">
    <source>
        <dbReference type="Proteomes" id="UP000294588"/>
    </source>
</evidence>
<comment type="caution">
    <text evidence="1">The sequence shown here is derived from an EMBL/GenBank/DDBJ whole genome shotgun (WGS) entry which is preliminary data.</text>
</comment>
<gene>
    <name evidence="1" type="ORF">E0946_06435</name>
</gene>
<evidence type="ECO:0000313" key="1">
    <source>
        <dbReference type="EMBL" id="TDF72554.1"/>
    </source>
</evidence>
<organism evidence="1 2">
    <name type="scientific">Candidatus Syntrophosphaera thermopropionivorans</name>
    <dbReference type="NCBI Taxonomy" id="2593015"/>
    <lineage>
        <taxon>Bacteria</taxon>
        <taxon>Pseudomonadati</taxon>
        <taxon>Candidatus Cloacimonadota</taxon>
        <taxon>Candidatus Cloacimonadia</taxon>
        <taxon>Candidatus Cloacimonadales</taxon>
        <taxon>Candidatus Cloacimonadaceae</taxon>
        <taxon>Candidatus Syntrophosphaera</taxon>
    </lineage>
</organism>